<sequence length="300" mass="33328">MELRRRRRRCNGSVCEMGPWSGRLLEYAAYLVGNCSKLCLSVDQLFSNLHYLRSIEGHCRVNHDKSGTDSAANGCMVLVDLFLCNEFLWVIAFELPEVSPGRLTLACLRGRVVHVAPNMQRRPSPLAAQGTPLHRDHGTARLGRPAKPLPDPGRLLAEPQPGAREAVQLPSERLPTQGPDGRAPLNGGRARHAGDHKRALPERRRAHAVQAARLVRSSDCLREYAAHLVDSCPSLCPSVNQLFSNLRYLRSIPIQSRVNYDQSRTASMDNGSILLAVLSLWNEFLWAINFELYAKSVQAG</sequence>
<comment type="caution">
    <text evidence="1">The sequence shown here is derived from an EMBL/GenBank/DDBJ whole genome shotgun (WGS) entry which is preliminary data.</text>
</comment>
<evidence type="ECO:0000313" key="2">
    <source>
        <dbReference type="Proteomes" id="UP000821865"/>
    </source>
</evidence>
<proteinExistence type="predicted"/>
<evidence type="ECO:0000313" key="1">
    <source>
        <dbReference type="EMBL" id="KAH7978335.1"/>
    </source>
</evidence>
<reference evidence="1" key="1">
    <citation type="submission" date="2020-05" db="EMBL/GenBank/DDBJ databases">
        <title>Large-scale comparative analyses of tick genomes elucidate their genetic diversity and vector capacities.</title>
        <authorList>
            <person name="Jia N."/>
            <person name="Wang J."/>
            <person name="Shi W."/>
            <person name="Du L."/>
            <person name="Sun Y."/>
            <person name="Zhan W."/>
            <person name="Jiang J."/>
            <person name="Wang Q."/>
            <person name="Zhang B."/>
            <person name="Ji P."/>
            <person name="Sakyi L.B."/>
            <person name="Cui X."/>
            <person name="Yuan T."/>
            <person name="Jiang B."/>
            <person name="Yang W."/>
            <person name="Lam T.T.-Y."/>
            <person name="Chang Q."/>
            <person name="Ding S."/>
            <person name="Wang X."/>
            <person name="Zhu J."/>
            <person name="Ruan X."/>
            <person name="Zhao L."/>
            <person name="Wei J."/>
            <person name="Que T."/>
            <person name="Du C."/>
            <person name="Cheng J."/>
            <person name="Dai P."/>
            <person name="Han X."/>
            <person name="Huang E."/>
            <person name="Gao Y."/>
            <person name="Liu J."/>
            <person name="Shao H."/>
            <person name="Ye R."/>
            <person name="Li L."/>
            <person name="Wei W."/>
            <person name="Wang X."/>
            <person name="Wang C."/>
            <person name="Yang T."/>
            <person name="Huo Q."/>
            <person name="Li W."/>
            <person name="Guo W."/>
            <person name="Chen H."/>
            <person name="Zhou L."/>
            <person name="Ni X."/>
            <person name="Tian J."/>
            <person name="Zhou Y."/>
            <person name="Sheng Y."/>
            <person name="Liu T."/>
            <person name="Pan Y."/>
            <person name="Xia L."/>
            <person name="Li J."/>
            <person name="Zhao F."/>
            <person name="Cao W."/>
        </authorList>
    </citation>
    <scope>NUCLEOTIDE SEQUENCE</scope>
    <source>
        <strain evidence="1">Dsil-2018</strain>
    </source>
</reference>
<dbReference type="EMBL" id="CM023470">
    <property type="protein sequence ID" value="KAH7978335.1"/>
    <property type="molecule type" value="Genomic_DNA"/>
</dbReference>
<dbReference type="Proteomes" id="UP000821865">
    <property type="component" value="Chromosome 1"/>
</dbReference>
<organism evidence="1 2">
    <name type="scientific">Dermacentor silvarum</name>
    <name type="common">Tick</name>
    <dbReference type="NCBI Taxonomy" id="543639"/>
    <lineage>
        <taxon>Eukaryota</taxon>
        <taxon>Metazoa</taxon>
        <taxon>Ecdysozoa</taxon>
        <taxon>Arthropoda</taxon>
        <taxon>Chelicerata</taxon>
        <taxon>Arachnida</taxon>
        <taxon>Acari</taxon>
        <taxon>Parasitiformes</taxon>
        <taxon>Ixodida</taxon>
        <taxon>Ixodoidea</taxon>
        <taxon>Ixodidae</taxon>
        <taxon>Rhipicephalinae</taxon>
        <taxon>Dermacentor</taxon>
    </lineage>
</organism>
<protein>
    <submittedName>
        <fullName evidence="1">Uncharacterized protein</fullName>
    </submittedName>
</protein>
<keyword evidence="2" id="KW-1185">Reference proteome</keyword>
<accession>A0ACB8DVM8</accession>
<name>A0ACB8DVM8_DERSI</name>
<gene>
    <name evidence="1" type="ORF">HPB49_005205</name>
</gene>